<evidence type="ECO:0000313" key="2">
    <source>
        <dbReference type="Proteomes" id="UP000663880"/>
    </source>
</evidence>
<protein>
    <submittedName>
        <fullName evidence="1">Uncharacterized protein</fullName>
    </submittedName>
</protein>
<sequence>MSVNYIANVPKLKGRENYDDWCFAVQNVLVLENMADKIKTQLSASASASDIESDAKAKAKLILTYILHLYMFISSRQLRHMIYGLRLNICMMIPAT</sequence>
<accession>A0A821W2B5</accession>
<comment type="caution">
    <text evidence="1">The sequence shown here is derived from an EMBL/GenBank/DDBJ whole genome shotgun (WGS) entry which is preliminary data.</text>
</comment>
<proteinExistence type="predicted"/>
<dbReference type="OrthoDB" id="7920740at2759"/>
<dbReference type="EMBL" id="CAJOBZ010000052">
    <property type="protein sequence ID" value="CAF4918321.1"/>
    <property type="molecule type" value="Genomic_DNA"/>
</dbReference>
<gene>
    <name evidence="1" type="ORF">PMACD_LOCUS12797</name>
</gene>
<dbReference type="Proteomes" id="UP000663880">
    <property type="component" value="Unassembled WGS sequence"/>
</dbReference>
<organism evidence="1 2">
    <name type="scientific">Pieris macdunnoughi</name>
    <dbReference type="NCBI Taxonomy" id="345717"/>
    <lineage>
        <taxon>Eukaryota</taxon>
        <taxon>Metazoa</taxon>
        <taxon>Ecdysozoa</taxon>
        <taxon>Arthropoda</taxon>
        <taxon>Hexapoda</taxon>
        <taxon>Insecta</taxon>
        <taxon>Pterygota</taxon>
        <taxon>Neoptera</taxon>
        <taxon>Endopterygota</taxon>
        <taxon>Lepidoptera</taxon>
        <taxon>Glossata</taxon>
        <taxon>Ditrysia</taxon>
        <taxon>Papilionoidea</taxon>
        <taxon>Pieridae</taxon>
        <taxon>Pierinae</taxon>
        <taxon>Pieris</taxon>
    </lineage>
</organism>
<evidence type="ECO:0000313" key="1">
    <source>
        <dbReference type="EMBL" id="CAF4918321.1"/>
    </source>
</evidence>
<name>A0A821W2B5_9NEOP</name>
<keyword evidence="2" id="KW-1185">Reference proteome</keyword>
<reference evidence="1" key="1">
    <citation type="submission" date="2021-02" db="EMBL/GenBank/DDBJ databases">
        <authorList>
            <person name="Steward A R."/>
        </authorList>
    </citation>
    <scope>NUCLEOTIDE SEQUENCE</scope>
</reference>
<dbReference type="AlphaFoldDB" id="A0A821W2B5"/>